<comment type="caution">
    <text evidence="8">The sequence shown here is derived from an EMBL/GenBank/DDBJ whole genome shotgun (WGS) entry which is preliminary data.</text>
</comment>
<evidence type="ECO:0000256" key="1">
    <source>
        <dbReference type="ARBA" id="ARBA00005862"/>
    </source>
</evidence>
<evidence type="ECO:0000256" key="5">
    <source>
        <dbReference type="PIRSR" id="PIRSR602081-2"/>
    </source>
</evidence>
<dbReference type="GO" id="GO:0003904">
    <property type="term" value="F:deoxyribodipyrimidine photo-lyase activity"/>
    <property type="evidence" value="ECO:0007669"/>
    <property type="project" value="TreeGrafter"/>
</dbReference>
<evidence type="ECO:0000256" key="3">
    <source>
        <dbReference type="ARBA" id="ARBA00022827"/>
    </source>
</evidence>
<dbReference type="PROSITE" id="PS51645">
    <property type="entry name" value="PHR_CRY_ALPHA_BETA"/>
    <property type="match status" value="1"/>
</dbReference>
<dbReference type="SUPFAM" id="SSF52425">
    <property type="entry name" value="Cryptochrome/photolyase, N-terminal domain"/>
    <property type="match status" value="1"/>
</dbReference>
<dbReference type="Proteomes" id="UP001055712">
    <property type="component" value="Unassembled WGS sequence"/>
</dbReference>
<feature type="site" description="Electron transfer via tryptophanyl radical" evidence="5">
    <location>
        <position position="579"/>
    </location>
</feature>
<protein>
    <recommendedName>
        <fullName evidence="7">Photolyase/cryptochrome alpha/beta domain-containing protein</fullName>
    </recommendedName>
</protein>
<evidence type="ECO:0000256" key="4">
    <source>
        <dbReference type="PIRSR" id="PIRSR602081-1"/>
    </source>
</evidence>
<keyword evidence="3 4" id="KW-0274">FAD</keyword>
<dbReference type="InterPro" id="IPR006050">
    <property type="entry name" value="DNA_photolyase_N"/>
</dbReference>
<evidence type="ECO:0000259" key="7">
    <source>
        <dbReference type="PROSITE" id="PS51645"/>
    </source>
</evidence>
<dbReference type="Gene3D" id="1.25.40.80">
    <property type="match status" value="1"/>
</dbReference>
<dbReference type="InterPro" id="IPR014729">
    <property type="entry name" value="Rossmann-like_a/b/a_fold"/>
</dbReference>
<keyword evidence="9" id="KW-1185">Reference proteome</keyword>
<dbReference type="InterPro" id="IPR036134">
    <property type="entry name" value="Crypto/Photolyase_FAD-like_sf"/>
</dbReference>
<sequence>MAAPIGGKGAAASRASQPAALVWFRSDLRVTDHEPLFRAAADLQLAQSLEQHGALLLPFFCLDSRELTPRAGEAAAGGGTILGIPQLGPHRLRLLLEGCASLRTSLQQLGSNLLWQQGSPEALVGRLVALAAAAGTTRLALHHHTQPGAEALEVEGKVAAAFAAAAAAHGLPASVHTYWGATLYHPEDLPWQLWLPDSDGDGSTGTGSTSSRLPGTSSSRSGTSDASSNGVDGSREGFQQEKWQQRCSCLPGVMSDFRKAVQAHAPVRPPFPAPRHAESSSSSSSSPAVPPLPASFAAAAVDAGLLGSLPTNLCRVYAAAGDEAVAALSSWEALTGVVCAELAPACSAQHDGRSALPFTMGEQQAQLRLRYYLGLEESDGHRLRAAGHPPPIAGYGQSRMQAFGVDHSAKLSAFLALGCLSPRMVHAAVMEVAAAELAREQQATGGSGSGGAAADAAHEVADGVAEVKLSERQGQAVAEWREPTAADSWRWLLMHLGIRDFFIYNHLKQGPAPMRLGGSSRTPPEWRQDPELFGRWVQGQTGLPFVDACMRELAATGYTSNRGRQNVASLLAKALRIDWRLGLRYFESTLADHDCSANLGNWAYNAGTGADPRDRTFKTVTQGLRYDPDACLIRAWVPQLAALTPPELAHQPWTAPPEALAAAGVQLRPWQQGAAAEAESGTGGWYPFPAVDPATQTGKGPKKQQQQQQQAASAQPLAQE</sequence>
<dbReference type="SUPFAM" id="SSF48173">
    <property type="entry name" value="Cryptochrome/photolyase FAD-binding domain"/>
    <property type="match status" value="2"/>
</dbReference>
<evidence type="ECO:0000256" key="2">
    <source>
        <dbReference type="ARBA" id="ARBA00022630"/>
    </source>
</evidence>
<evidence type="ECO:0000256" key="6">
    <source>
        <dbReference type="SAM" id="MobiDB-lite"/>
    </source>
</evidence>
<name>A0A9D4YXZ4_CHLVU</name>
<feature type="site" description="Electron transfer via tryptophanyl radical" evidence="5">
    <location>
        <position position="602"/>
    </location>
</feature>
<dbReference type="Gene3D" id="3.40.50.620">
    <property type="entry name" value="HUPs"/>
    <property type="match status" value="1"/>
</dbReference>
<dbReference type="GO" id="GO:0003677">
    <property type="term" value="F:DNA binding"/>
    <property type="evidence" value="ECO:0007669"/>
    <property type="project" value="TreeGrafter"/>
</dbReference>
<dbReference type="AlphaFoldDB" id="A0A9D4YXZ4"/>
<dbReference type="GO" id="GO:0000719">
    <property type="term" value="P:photoreactive repair"/>
    <property type="evidence" value="ECO:0007669"/>
    <property type="project" value="TreeGrafter"/>
</dbReference>
<dbReference type="EMBL" id="SIDB01000006">
    <property type="protein sequence ID" value="KAI3431434.1"/>
    <property type="molecule type" value="Genomic_DNA"/>
</dbReference>
<dbReference type="InterPro" id="IPR002081">
    <property type="entry name" value="Cryptochrome/DNA_photolyase_1"/>
</dbReference>
<dbReference type="PANTHER" id="PTHR11455:SF22">
    <property type="entry name" value="CRYPTOCHROME DASH"/>
    <property type="match status" value="1"/>
</dbReference>
<feature type="region of interest" description="Disordered" evidence="6">
    <location>
        <begin position="195"/>
        <end position="235"/>
    </location>
</feature>
<feature type="compositionally biased region" description="Low complexity" evidence="6">
    <location>
        <begin position="206"/>
        <end position="228"/>
    </location>
</feature>
<keyword evidence="2 4" id="KW-0285">Flavoprotein</keyword>
<feature type="site" description="Electron transfer via tryptophanyl radical" evidence="5">
    <location>
        <position position="526"/>
    </location>
</feature>
<dbReference type="GO" id="GO:0071949">
    <property type="term" value="F:FAD binding"/>
    <property type="evidence" value="ECO:0007669"/>
    <property type="project" value="TreeGrafter"/>
</dbReference>
<feature type="region of interest" description="Disordered" evidence="6">
    <location>
        <begin position="671"/>
        <end position="720"/>
    </location>
</feature>
<dbReference type="Pfam" id="PF03441">
    <property type="entry name" value="FAD_binding_7"/>
    <property type="match status" value="1"/>
</dbReference>
<dbReference type="Gene3D" id="1.10.579.10">
    <property type="entry name" value="DNA Cyclobutane Dipyrimidine Photolyase, subunit A, domain 3"/>
    <property type="match status" value="1"/>
</dbReference>
<dbReference type="OrthoDB" id="435881at2759"/>
<dbReference type="InterPro" id="IPR036155">
    <property type="entry name" value="Crypto/Photolyase_N_sf"/>
</dbReference>
<dbReference type="InterPro" id="IPR005101">
    <property type="entry name" value="Cryptochr/Photolyase_FAD-bd"/>
</dbReference>
<evidence type="ECO:0000313" key="9">
    <source>
        <dbReference type="Proteomes" id="UP001055712"/>
    </source>
</evidence>
<evidence type="ECO:0000313" key="8">
    <source>
        <dbReference type="EMBL" id="KAI3431434.1"/>
    </source>
</evidence>
<feature type="region of interest" description="Disordered" evidence="6">
    <location>
        <begin position="266"/>
        <end position="290"/>
    </location>
</feature>
<gene>
    <name evidence="8" type="ORF">D9Q98_004486</name>
</gene>
<organism evidence="8 9">
    <name type="scientific">Chlorella vulgaris</name>
    <name type="common">Green alga</name>
    <dbReference type="NCBI Taxonomy" id="3077"/>
    <lineage>
        <taxon>Eukaryota</taxon>
        <taxon>Viridiplantae</taxon>
        <taxon>Chlorophyta</taxon>
        <taxon>core chlorophytes</taxon>
        <taxon>Trebouxiophyceae</taxon>
        <taxon>Chlorellales</taxon>
        <taxon>Chlorellaceae</taxon>
        <taxon>Chlorella clade</taxon>
        <taxon>Chlorella</taxon>
    </lineage>
</organism>
<comment type="similarity">
    <text evidence="1">Belongs to the DNA photolyase class-1 family.</text>
</comment>
<reference evidence="8" key="1">
    <citation type="journal article" date="2019" name="Plant J.">
        <title>Chlorella vulgaris genome assembly and annotation reveals the molecular basis for metabolic acclimation to high light conditions.</title>
        <authorList>
            <person name="Cecchin M."/>
            <person name="Marcolungo L."/>
            <person name="Rossato M."/>
            <person name="Girolomoni L."/>
            <person name="Cosentino E."/>
            <person name="Cuine S."/>
            <person name="Li-Beisson Y."/>
            <person name="Delledonne M."/>
            <person name="Ballottari M."/>
        </authorList>
    </citation>
    <scope>NUCLEOTIDE SEQUENCE</scope>
    <source>
        <strain evidence="8">211/11P</strain>
    </source>
</reference>
<accession>A0A9D4YXZ4</accession>
<comment type="cofactor">
    <cofactor evidence="4">
        <name>FAD</name>
        <dbReference type="ChEBI" id="CHEBI:57692"/>
    </cofactor>
    <text evidence="4">Binds 1 FAD per subunit.</text>
</comment>
<dbReference type="PANTHER" id="PTHR11455">
    <property type="entry name" value="CRYPTOCHROME"/>
    <property type="match status" value="1"/>
</dbReference>
<feature type="domain" description="Photolyase/cryptochrome alpha/beta" evidence="7">
    <location>
        <begin position="18"/>
        <end position="183"/>
    </location>
</feature>
<feature type="binding site" evidence="4">
    <location>
        <begin position="592"/>
        <end position="594"/>
    </location>
    <ligand>
        <name>FAD</name>
        <dbReference type="ChEBI" id="CHEBI:57692"/>
    </ligand>
</feature>
<proteinExistence type="inferred from homology"/>
<dbReference type="PRINTS" id="PR00147">
    <property type="entry name" value="DNAPHOTLYASE"/>
</dbReference>
<dbReference type="Pfam" id="PF00875">
    <property type="entry name" value="DNA_photolyase"/>
    <property type="match status" value="1"/>
</dbReference>
<reference evidence="8" key="2">
    <citation type="submission" date="2020-11" db="EMBL/GenBank/DDBJ databases">
        <authorList>
            <person name="Cecchin M."/>
            <person name="Marcolungo L."/>
            <person name="Rossato M."/>
            <person name="Girolomoni L."/>
            <person name="Cosentino E."/>
            <person name="Cuine S."/>
            <person name="Li-Beisson Y."/>
            <person name="Delledonne M."/>
            <person name="Ballottari M."/>
        </authorList>
    </citation>
    <scope>NUCLEOTIDE SEQUENCE</scope>
    <source>
        <strain evidence="8">211/11P</strain>
        <tissue evidence="8">Whole cell</tissue>
    </source>
</reference>
<feature type="compositionally biased region" description="Low complexity" evidence="6">
    <location>
        <begin position="704"/>
        <end position="720"/>
    </location>
</feature>